<dbReference type="EMBL" id="JASJQH010000572">
    <property type="protein sequence ID" value="KAK9763727.1"/>
    <property type="molecule type" value="Genomic_DNA"/>
</dbReference>
<evidence type="ECO:0000256" key="1">
    <source>
        <dbReference type="SAM" id="MobiDB-lite"/>
    </source>
</evidence>
<feature type="region of interest" description="Disordered" evidence="1">
    <location>
        <begin position="61"/>
        <end position="86"/>
    </location>
</feature>
<evidence type="ECO:0000313" key="2">
    <source>
        <dbReference type="EMBL" id="KAK9763727.1"/>
    </source>
</evidence>
<gene>
    <name evidence="2" type="ORF">K7432_009351</name>
</gene>
<organism evidence="2 3">
    <name type="scientific">Basidiobolus ranarum</name>
    <dbReference type="NCBI Taxonomy" id="34480"/>
    <lineage>
        <taxon>Eukaryota</taxon>
        <taxon>Fungi</taxon>
        <taxon>Fungi incertae sedis</taxon>
        <taxon>Zoopagomycota</taxon>
        <taxon>Entomophthoromycotina</taxon>
        <taxon>Basidiobolomycetes</taxon>
        <taxon>Basidiobolales</taxon>
        <taxon>Basidiobolaceae</taxon>
        <taxon>Basidiobolus</taxon>
    </lineage>
</organism>
<reference evidence="2 3" key="1">
    <citation type="submission" date="2023-04" db="EMBL/GenBank/DDBJ databases">
        <title>Genome of Basidiobolus ranarum AG-B5.</title>
        <authorList>
            <person name="Stajich J.E."/>
            <person name="Carter-House D."/>
            <person name="Gryganskyi A."/>
        </authorList>
    </citation>
    <scope>NUCLEOTIDE SEQUENCE [LARGE SCALE GENOMIC DNA]</scope>
    <source>
        <strain evidence="2 3">AG-B5</strain>
    </source>
</reference>
<accession>A0ABR2WQJ4</accession>
<comment type="caution">
    <text evidence="2">The sequence shown here is derived from an EMBL/GenBank/DDBJ whole genome shotgun (WGS) entry which is preliminary data.</text>
</comment>
<dbReference type="Proteomes" id="UP001479436">
    <property type="component" value="Unassembled WGS sequence"/>
</dbReference>
<evidence type="ECO:0000313" key="3">
    <source>
        <dbReference type="Proteomes" id="UP001479436"/>
    </source>
</evidence>
<sequence length="669" mass="74196">MPIYHENNLSNFVQDDKVPVLDSKVSGEQGRIGLEGSGNCILNGHRYSFGARRSSQNLKALRSPGNRKFGKSGVETKRSPGSGLSGTYTGGKGVVSGSSLGLAMLDYSKWANPAMGCLGTHELECSPSVGSRLTEYLNIRDSDNDAVANLLYNQADDMYTTICNQLSCGGGLNLMLAGTFLCISVCRQIRLSNGAVPDVRMEEIDAKIKTIVKPKVEPQFEQGWFSTAHEHLLVWERLLLRRPNKFKQGRALNILVYYAGCYFGCMDELPPVSELILSMTPALDYGVWYDGLLRTENQEYSGEIVEDLMLAVHDSLDDDEAAARLTKWCGVACFQDCMVQTRTTCGPISESGGFVLQHSVSPLDVMIMRSLDAMGWPYGSKNGRLWLDPEELEYQVLNYLPHDIMDMWKDYVGGEPNNGMRLHDLSSIGDVWQSSMILGWTGLRSIWLSHVACRNGDPRGGVGIATGLFTVVSSRQRRLFGSMLQVLSLFSIESRRQWFADFEGNCPRDMYSCYSELLCGTEFKWDAAIPNHWPSGLLKVIREVLKCDGYQPNTPLSQWLLQPVQCEASSEMHKLLVSDLCHLIVCGSAQDLLTASKDYDERVDVAFGRLGEFAEDAGSDVSIVKKILLNVGAWSLGIPVLANLCGYALLDKYKPALLASREEFMKFIK</sequence>
<keyword evidence="3" id="KW-1185">Reference proteome</keyword>
<proteinExistence type="predicted"/>
<protein>
    <submittedName>
        <fullName evidence="2">Uncharacterized protein</fullName>
    </submittedName>
</protein>
<name>A0ABR2WQJ4_9FUNG</name>